<evidence type="ECO:0000313" key="1">
    <source>
        <dbReference type="EMBL" id="QSX78895.1"/>
    </source>
</evidence>
<protein>
    <submittedName>
        <fullName evidence="1">Uncharacterized protein</fullName>
    </submittedName>
</protein>
<dbReference type="AlphaFoldDB" id="A0A975ATD7"/>
<organism evidence="1 2">
    <name type="scientific">Agrilutibacter solisilvae</name>
    <dbReference type="NCBI Taxonomy" id="2763317"/>
    <lineage>
        <taxon>Bacteria</taxon>
        <taxon>Pseudomonadati</taxon>
        <taxon>Pseudomonadota</taxon>
        <taxon>Gammaproteobacteria</taxon>
        <taxon>Lysobacterales</taxon>
        <taxon>Lysobacteraceae</taxon>
        <taxon>Agrilutibacter</taxon>
    </lineage>
</organism>
<dbReference type="RefSeq" id="WP_200615293.1">
    <property type="nucleotide sequence ID" value="NZ_CP071518.1"/>
</dbReference>
<proteinExistence type="predicted"/>
<sequence>MNLIYSHSYASARTFALHHDFMPGDWKWIQDSNIVRQNPRADVYRVPKWEANPKRQKIDEALEQARRARRLGTVTDADGSPGTLGISGA</sequence>
<keyword evidence="2" id="KW-1185">Reference proteome</keyword>
<reference evidence="1 2" key="1">
    <citation type="submission" date="2021-03" db="EMBL/GenBank/DDBJ databases">
        <title>Lysobacter sp. nov. isolated from soil of gangwondo yeongwol, south Korea.</title>
        <authorList>
            <person name="Kim K.R."/>
            <person name="Kim K.H."/>
            <person name="Jeon C.O."/>
        </authorList>
    </citation>
    <scope>NUCLEOTIDE SEQUENCE [LARGE SCALE GENOMIC DNA]</scope>
    <source>
        <strain evidence="1 2">R19</strain>
    </source>
</reference>
<evidence type="ECO:0000313" key="2">
    <source>
        <dbReference type="Proteomes" id="UP000639274"/>
    </source>
</evidence>
<name>A0A975ATD7_9GAMM</name>
<dbReference type="EMBL" id="CP071518">
    <property type="protein sequence ID" value="QSX78895.1"/>
    <property type="molecule type" value="Genomic_DNA"/>
</dbReference>
<dbReference type="KEGG" id="lsf:I8J32_002930"/>
<dbReference type="Proteomes" id="UP000639274">
    <property type="component" value="Chromosome"/>
</dbReference>
<accession>A0A975ATD7</accession>
<gene>
    <name evidence="1" type="ORF">I8J32_002930</name>
</gene>